<proteinExistence type="predicted"/>
<evidence type="ECO:0000313" key="1">
    <source>
        <dbReference type="EMBL" id="QIJ71580.1"/>
    </source>
</evidence>
<name>A0A6G7PVD7_9BACT</name>
<evidence type="ECO:0000313" key="2">
    <source>
        <dbReference type="Proteomes" id="UP000502179"/>
    </source>
</evidence>
<accession>A0A6G7PVD7</accession>
<organism evidence="1 2">
    <name type="scientific">Thermosulfuriphilus ammonigenes</name>
    <dbReference type="NCBI Taxonomy" id="1936021"/>
    <lineage>
        <taxon>Bacteria</taxon>
        <taxon>Pseudomonadati</taxon>
        <taxon>Thermodesulfobacteriota</taxon>
        <taxon>Thermodesulfobacteria</taxon>
        <taxon>Thermodesulfobacteriales</taxon>
        <taxon>Thermodesulfobacteriaceae</taxon>
        <taxon>Thermosulfuriphilus</taxon>
    </lineage>
</organism>
<protein>
    <submittedName>
        <fullName evidence="1">Uncharacterized protein</fullName>
    </submittedName>
</protein>
<reference evidence="1 2" key="1">
    <citation type="submission" date="2020-02" db="EMBL/GenBank/DDBJ databases">
        <title>Genome analysis of Thermosulfuriphilus ammonigenes ST65T, an anaerobic thermophilic chemolithoautotrophic bacterium isolated from a deep-sea hydrothermal vent.</title>
        <authorList>
            <person name="Slobodkina G."/>
            <person name="Allioux M."/>
            <person name="Merkel A."/>
            <person name="Alain K."/>
            <person name="Jebbar M."/>
            <person name="Slobodkin A."/>
        </authorList>
    </citation>
    <scope>NUCLEOTIDE SEQUENCE [LARGE SCALE GENOMIC DNA]</scope>
    <source>
        <strain evidence="1 2">ST65</strain>
    </source>
</reference>
<dbReference type="AlphaFoldDB" id="A0A6G7PVD7"/>
<dbReference type="Proteomes" id="UP000502179">
    <property type="component" value="Chromosome"/>
</dbReference>
<gene>
    <name evidence="1" type="ORF">G4V39_04500</name>
</gene>
<dbReference type="EMBL" id="CP048877">
    <property type="protein sequence ID" value="QIJ71580.1"/>
    <property type="molecule type" value="Genomic_DNA"/>
</dbReference>
<sequence>MEELKLLREELLNLKDCITKYLSYIFAGLAGSVFGLLRLSQTSGHGIQFGLEGIGMISLALVLIISFVSIIFFYKFHSHNRLAGYCKVLSNERLPQAENELYQYIFGWESIIGRLRDTELNPLKINEILPRALRDVSPDRETFNRIQEDIKKVYNRVGCEPKKKEAIKILFQSITGKLHTYSWAFPPYITAICLIFCIIFYFITLYIVIYKKSFILGLCLAIVSLLLCEIWNYLLRKLYRLMKGDLTIDAYMLKCLPLRIEYLRKFDLNPSYAGINYINPCKQ</sequence>
<dbReference type="RefSeq" id="WP_166031799.1">
    <property type="nucleotide sequence ID" value="NZ_CP048877.1"/>
</dbReference>
<keyword evidence="2" id="KW-1185">Reference proteome</keyword>
<dbReference type="KEGG" id="tav:G4V39_04500"/>